<dbReference type="EMBL" id="VUNR01000019">
    <property type="protein sequence ID" value="MSU09260.1"/>
    <property type="molecule type" value="Genomic_DNA"/>
</dbReference>
<evidence type="ECO:0000256" key="1">
    <source>
        <dbReference type="SAM" id="Coils"/>
    </source>
</evidence>
<protein>
    <submittedName>
        <fullName evidence="2">Uncharacterized protein</fullName>
    </submittedName>
</protein>
<reference evidence="2 3" key="1">
    <citation type="submission" date="2019-08" db="EMBL/GenBank/DDBJ databases">
        <title>In-depth cultivation of the pig gut microbiome towards novel bacterial diversity and tailored functional studies.</title>
        <authorList>
            <person name="Wylensek D."/>
            <person name="Hitch T.C.A."/>
            <person name="Clavel T."/>
        </authorList>
    </citation>
    <scope>NUCLEOTIDE SEQUENCE [LARGE SCALE GENOMIC DNA]</scope>
    <source>
        <strain evidence="2 3">WCA-693-APC-5D-A</strain>
    </source>
</reference>
<evidence type="ECO:0000313" key="2">
    <source>
        <dbReference type="EMBL" id="MSU09260.1"/>
    </source>
</evidence>
<dbReference type="GeneID" id="96779198"/>
<dbReference type="Proteomes" id="UP000433181">
    <property type="component" value="Unassembled WGS sequence"/>
</dbReference>
<keyword evidence="3" id="KW-1185">Reference proteome</keyword>
<keyword evidence="1" id="KW-0175">Coiled coil</keyword>
<dbReference type="RefSeq" id="WP_154407431.1">
    <property type="nucleotide sequence ID" value="NZ_VUNR01000019.1"/>
</dbReference>
<name>A0A6I2UI41_9FIRM</name>
<organism evidence="2 3">
    <name type="scientific">Anaerovibrio slackiae</name>
    <dbReference type="NCBI Taxonomy" id="2652309"/>
    <lineage>
        <taxon>Bacteria</taxon>
        <taxon>Bacillati</taxon>
        <taxon>Bacillota</taxon>
        <taxon>Negativicutes</taxon>
        <taxon>Selenomonadales</taxon>
        <taxon>Selenomonadaceae</taxon>
        <taxon>Anaerovibrio</taxon>
    </lineage>
</organism>
<evidence type="ECO:0000313" key="3">
    <source>
        <dbReference type="Proteomes" id="UP000433181"/>
    </source>
</evidence>
<feature type="coiled-coil region" evidence="1">
    <location>
        <begin position="77"/>
        <end position="107"/>
    </location>
</feature>
<proteinExistence type="predicted"/>
<comment type="caution">
    <text evidence="2">The sequence shown here is derived from an EMBL/GenBank/DDBJ whole genome shotgun (WGS) entry which is preliminary data.</text>
</comment>
<dbReference type="AlphaFoldDB" id="A0A6I2UI41"/>
<sequence length="108" mass="12974">MGLFSSSYEKEDKRYNELIRALKKPIEERTLEEYDEDWHPGKIYRTRNHAELAYLAERCGYQGDYIGVIYRNTICIYDKLEEMTKRMDNLVARLEKLEEKVNTSNLTR</sequence>
<accession>A0A6I2UI41</accession>
<gene>
    <name evidence="2" type="ORF">FYJ84_09710</name>
</gene>